<feature type="signal peptide" evidence="13">
    <location>
        <begin position="1"/>
        <end position="27"/>
    </location>
</feature>
<organism evidence="14">
    <name type="scientific">Notodromas monacha</name>
    <dbReference type="NCBI Taxonomy" id="399045"/>
    <lineage>
        <taxon>Eukaryota</taxon>
        <taxon>Metazoa</taxon>
        <taxon>Ecdysozoa</taxon>
        <taxon>Arthropoda</taxon>
        <taxon>Crustacea</taxon>
        <taxon>Oligostraca</taxon>
        <taxon>Ostracoda</taxon>
        <taxon>Podocopa</taxon>
        <taxon>Podocopida</taxon>
        <taxon>Cypridocopina</taxon>
        <taxon>Cypridoidea</taxon>
        <taxon>Cyprididae</taxon>
        <taxon>Notodromas</taxon>
    </lineage>
</organism>
<feature type="disulfide bond" evidence="10">
    <location>
        <begin position="192"/>
        <end position="213"/>
    </location>
</feature>
<evidence type="ECO:0000256" key="2">
    <source>
        <dbReference type="ARBA" id="ARBA00022723"/>
    </source>
</evidence>
<keyword evidence="9" id="KW-0862">Zinc</keyword>
<feature type="binding site" evidence="9">
    <location>
        <position position="356"/>
    </location>
    <ligand>
        <name>Zn(2+)</name>
        <dbReference type="ChEBI" id="CHEBI:29105"/>
        <note>catalytic</note>
    </ligand>
</feature>
<feature type="binding site" evidence="8">
    <location>
        <position position="93"/>
    </location>
    <ligand>
        <name>a protein</name>
        <dbReference type="ChEBI" id="CHEBI:16541"/>
    </ligand>
    <ligandPart>
        <name>C-terminal Xaa-(2S)-2-hydroxyglycine residue</name>
        <dbReference type="ChEBI" id="CHEBI:142768"/>
    </ligandPart>
</feature>
<dbReference type="AlphaFoldDB" id="A0A7R9GA58"/>
<evidence type="ECO:0000256" key="8">
    <source>
        <dbReference type="PIRSR" id="PIRSR600720-1"/>
    </source>
</evidence>
<dbReference type="Pfam" id="PF01436">
    <property type="entry name" value="NHL"/>
    <property type="match status" value="1"/>
</dbReference>
<gene>
    <name evidence="14" type="ORF">NMOB1V02_LOCUS2662</name>
</gene>
<dbReference type="Gene3D" id="2.120.10.30">
    <property type="entry name" value="TolB, C-terminal domain"/>
    <property type="match status" value="1"/>
</dbReference>
<feature type="binding site" evidence="8">
    <location>
        <position position="273"/>
    </location>
    <ligand>
        <name>a protein</name>
        <dbReference type="ChEBI" id="CHEBI:16541"/>
    </ligand>
    <ligandPart>
        <name>C-terminal Xaa-(2S)-2-hydroxyglycine residue</name>
        <dbReference type="ChEBI" id="CHEBI:142768"/>
    </ligandPart>
</feature>
<evidence type="ECO:0000313" key="14">
    <source>
        <dbReference type="EMBL" id="CAD7274842.1"/>
    </source>
</evidence>
<sequence>MFPGSVCWSILLMMSLLSIYSINGSSANRSTKRNQHRQNTFAKRSDGNNETASGLSGNYKLVKDWPSLSDEVTLGQVTSVAMRSDGILAMLHRAGRDWVPASFDRQNRFRKVEEGPIAGNTVVYIDPETGKQLGQWGKELFYLPHGLTIDHEDNLWVTDAGAHQALKFTEAGSPLMALGTRLEPGEDNNHFCKPTSVAVERRTRHIFVADGYCNSRVMKFSPDGRLLFQLGKSGPAHMRFLAAWIRRPKGTEFNVVHSLALDQERGVLFIADRENGRIQALMTEDMSIVGSMTSARFDGRVFAVGFSPAFGGLIIGMNGQKAGGGIVQGFVLNPKSRQEKTMIVSTFGAQRLKEPHDVKISDDGKTIYVAETRPHRISKYVLT</sequence>
<keyword evidence="9" id="KW-0106">Calcium</keyword>
<keyword evidence="3 13" id="KW-0732">Signal</keyword>
<dbReference type="InterPro" id="IPR000720">
    <property type="entry name" value="PHM/PAL"/>
</dbReference>
<keyword evidence="4" id="KW-0677">Repeat</keyword>
<keyword evidence="6" id="KW-0325">Glycoprotein</keyword>
<dbReference type="PROSITE" id="PS51125">
    <property type="entry name" value="NHL"/>
    <property type="match status" value="2"/>
</dbReference>
<dbReference type="CDD" id="cd14958">
    <property type="entry name" value="NHL_PAL_like"/>
    <property type="match status" value="1"/>
</dbReference>
<dbReference type="GO" id="GO:0004598">
    <property type="term" value="F:peptidylamidoglycolate lyase activity"/>
    <property type="evidence" value="ECO:0007669"/>
    <property type="project" value="UniProtKB-EC"/>
</dbReference>
<dbReference type="PANTHER" id="PTHR10680:SF14">
    <property type="entry name" value="PEPTIDYL-GLYCINE ALPHA-AMIDATING MONOOXYGENASE"/>
    <property type="match status" value="1"/>
</dbReference>
<keyword evidence="15" id="KW-1185">Reference proteome</keyword>
<dbReference type="OrthoDB" id="10018185at2759"/>
<feature type="region of interest" description="Disordered" evidence="12">
    <location>
        <begin position="27"/>
        <end position="53"/>
    </location>
</feature>
<dbReference type="GO" id="GO:0006518">
    <property type="term" value="P:peptide metabolic process"/>
    <property type="evidence" value="ECO:0007669"/>
    <property type="project" value="InterPro"/>
</dbReference>
<evidence type="ECO:0000256" key="7">
    <source>
        <dbReference type="ARBA" id="ARBA00023239"/>
    </source>
</evidence>
<dbReference type="GO" id="GO:0046872">
    <property type="term" value="F:metal ion binding"/>
    <property type="evidence" value="ECO:0007669"/>
    <property type="project" value="UniProtKB-KW"/>
</dbReference>
<dbReference type="InterPro" id="IPR011042">
    <property type="entry name" value="6-blade_b-propeller_TolB-like"/>
</dbReference>
<keyword evidence="7" id="KW-0456">Lyase</keyword>
<proteinExistence type="predicted"/>
<name>A0A7R9GA58_9CRUS</name>
<feature type="compositionally biased region" description="Polar residues" evidence="12">
    <location>
        <begin position="37"/>
        <end position="53"/>
    </location>
</feature>
<keyword evidence="2 9" id="KW-0479">Metal-binding</keyword>
<accession>A0A7R9GA58</accession>
<evidence type="ECO:0000313" key="15">
    <source>
        <dbReference type="Proteomes" id="UP000678499"/>
    </source>
</evidence>
<feature type="binding site" evidence="9">
    <location>
        <position position="147"/>
    </location>
    <ligand>
        <name>Ca(2+)</name>
        <dbReference type="ChEBI" id="CHEBI:29108"/>
        <note>structural</note>
    </ligand>
</feature>
<dbReference type="InterPro" id="IPR001258">
    <property type="entry name" value="NHL_repeat"/>
</dbReference>
<evidence type="ECO:0000256" key="9">
    <source>
        <dbReference type="PIRSR" id="PIRSR600720-2"/>
    </source>
</evidence>
<feature type="binding site" evidence="8">
    <location>
        <position position="212"/>
    </location>
    <ligand>
        <name>a protein</name>
        <dbReference type="ChEBI" id="CHEBI:16541"/>
    </ligand>
    <ligandPart>
        <name>C-terminal Xaa-(2S)-2-hydroxyglycine residue</name>
        <dbReference type="ChEBI" id="CHEBI:142768"/>
    </ligandPart>
</feature>
<feature type="binding site" evidence="9">
    <location>
        <position position="357"/>
    </location>
    <ligand>
        <name>Ca(2+)</name>
        <dbReference type="ChEBI" id="CHEBI:29108"/>
        <note>structural</note>
    </ligand>
</feature>
<feature type="binding site" evidence="9">
    <location>
        <position position="145"/>
    </location>
    <ligand>
        <name>Zn(2+)</name>
        <dbReference type="ChEBI" id="CHEBI:29105"/>
        <note>catalytic</note>
    </ligand>
</feature>
<dbReference type="GO" id="GO:0005576">
    <property type="term" value="C:extracellular region"/>
    <property type="evidence" value="ECO:0007669"/>
    <property type="project" value="TreeGrafter"/>
</dbReference>
<evidence type="ECO:0000256" key="13">
    <source>
        <dbReference type="SAM" id="SignalP"/>
    </source>
</evidence>
<dbReference type="PRINTS" id="PR00790">
    <property type="entry name" value="PAMONOXGNASE"/>
</dbReference>
<evidence type="ECO:0000256" key="3">
    <source>
        <dbReference type="ARBA" id="ARBA00022729"/>
    </source>
</evidence>
<evidence type="ECO:0000256" key="10">
    <source>
        <dbReference type="PIRSR" id="PIRSR600720-3"/>
    </source>
</evidence>
<evidence type="ECO:0000256" key="12">
    <source>
        <dbReference type="SAM" id="MobiDB-lite"/>
    </source>
</evidence>
<dbReference type="EMBL" id="OA882347">
    <property type="protein sequence ID" value="CAD7274842.1"/>
    <property type="molecule type" value="Genomic_DNA"/>
</dbReference>
<dbReference type="EMBL" id="CAJPEX010000310">
    <property type="protein sequence ID" value="CAG0914994.1"/>
    <property type="molecule type" value="Genomic_DNA"/>
</dbReference>
<feature type="binding site" evidence="9">
    <location>
        <position position="80"/>
    </location>
    <ligand>
        <name>Ca(2+)</name>
        <dbReference type="ChEBI" id="CHEBI:29108"/>
        <note>structural</note>
    </ligand>
</feature>
<reference evidence="14" key="1">
    <citation type="submission" date="2020-11" db="EMBL/GenBank/DDBJ databases">
        <authorList>
            <person name="Tran Van P."/>
        </authorList>
    </citation>
    <scope>NUCLEOTIDE SEQUENCE</scope>
</reference>
<evidence type="ECO:0000256" key="11">
    <source>
        <dbReference type="PROSITE-ProRule" id="PRU00504"/>
    </source>
</evidence>
<protein>
    <recommendedName>
        <fullName evidence="1">peptidylamidoglycolate lyase</fullName>
        <ecNumber evidence="1">4.3.2.5</ecNumber>
    </recommendedName>
</protein>
<keyword evidence="5 10" id="KW-1015">Disulfide bond</keyword>
<evidence type="ECO:0000256" key="6">
    <source>
        <dbReference type="ARBA" id="ARBA00023180"/>
    </source>
</evidence>
<evidence type="ECO:0000256" key="4">
    <source>
        <dbReference type="ARBA" id="ARBA00022737"/>
    </source>
</evidence>
<feature type="chain" id="PRO_5036403195" description="peptidylamidoglycolate lyase" evidence="13">
    <location>
        <begin position="28"/>
        <end position="383"/>
    </location>
</feature>
<dbReference type="Proteomes" id="UP000678499">
    <property type="component" value="Unassembled WGS sequence"/>
</dbReference>
<dbReference type="GO" id="GO:0016020">
    <property type="term" value="C:membrane"/>
    <property type="evidence" value="ECO:0007669"/>
    <property type="project" value="InterPro"/>
</dbReference>
<feature type="repeat" description="NHL" evidence="11">
    <location>
        <begin position="130"/>
        <end position="171"/>
    </location>
</feature>
<dbReference type="SUPFAM" id="SSF63829">
    <property type="entry name" value="Calcium-dependent phosphotriesterase"/>
    <property type="match status" value="1"/>
</dbReference>
<comment type="cofactor">
    <cofactor evidence="9">
        <name>Zn(2+)</name>
        <dbReference type="ChEBI" id="CHEBI:29105"/>
    </cofactor>
    <text evidence="9">Binds one Zn(2+) ion per subunit.</text>
</comment>
<dbReference type="EC" id="4.3.2.5" evidence="1"/>
<evidence type="ECO:0000256" key="5">
    <source>
        <dbReference type="ARBA" id="ARBA00023157"/>
    </source>
</evidence>
<feature type="binding site" evidence="9">
    <location>
        <position position="257"/>
    </location>
    <ligand>
        <name>Zn(2+)</name>
        <dbReference type="ChEBI" id="CHEBI:29105"/>
        <note>catalytic</note>
    </ligand>
</feature>
<dbReference type="PANTHER" id="PTHR10680">
    <property type="entry name" value="PEPTIDYL-GLYCINE ALPHA-AMIDATING MONOOXYGENASE"/>
    <property type="match status" value="1"/>
</dbReference>
<feature type="repeat" description="NHL" evidence="11">
    <location>
        <begin position="183"/>
        <end position="223"/>
    </location>
</feature>
<evidence type="ECO:0000256" key="1">
    <source>
        <dbReference type="ARBA" id="ARBA00012343"/>
    </source>
</evidence>